<reference evidence="1" key="1">
    <citation type="submission" date="2021-06" db="EMBL/GenBank/DDBJ databases">
        <authorList>
            <person name="Hodson N. C."/>
            <person name="Mongue J. A."/>
            <person name="Jaron S. K."/>
        </authorList>
    </citation>
    <scope>NUCLEOTIDE SEQUENCE</scope>
</reference>
<keyword evidence="2" id="KW-1185">Reference proteome</keyword>
<sequence length="18" mass="2258">VRENISDVHWKRQAYRSL</sequence>
<organism evidence="1 2">
    <name type="scientific">Allacma fusca</name>
    <dbReference type="NCBI Taxonomy" id="39272"/>
    <lineage>
        <taxon>Eukaryota</taxon>
        <taxon>Metazoa</taxon>
        <taxon>Ecdysozoa</taxon>
        <taxon>Arthropoda</taxon>
        <taxon>Hexapoda</taxon>
        <taxon>Collembola</taxon>
        <taxon>Symphypleona</taxon>
        <taxon>Sminthuridae</taxon>
        <taxon>Allacma</taxon>
    </lineage>
</organism>
<dbReference type="EMBL" id="CAJVCH010276298">
    <property type="protein sequence ID" value="CAG7734778.1"/>
    <property type="molecule type" value="Genomic_DNA"/>
</dbReference>
<protein>
    <submittedName>
        <fullName evidence="1">Uncharacterized protein</fullName>
    </submittedName>
</protein>
<proteinExistence type="predicted"/>
<gene>
    <name evidence="1" type="ORF">AFUS01_LOCUS23148</name>
</gene>
<evidence type="ECO:0000313" key="1">
    <source>
        <dbReference type="EMBL" id="CAG7734778.1"/>
    </source>
</evidence>
<dbReference type="AlphaFoldDB" id="A0A8J2P1B5"/>
<evidence type="ECO:0000313" key="2">
    <source>
        <dbReference type="Proteomes" id="UP000708208"/>
    </source>
</evidence>
<comment type="caution">
    <text evidence="1">The sequence shown here is derived from an EMBL/GenBank/DDBJ whole genome shotgun (WGS) entry which is preliminary data.</text>
</comment>
<name>A0A8J2P1B5_9HEXA</name>
<feature type="non-terminal residue" evidence="1">
    <location>
        <position position="1"/>
    </location>
</feature>
<dbReference type="Proteomes" id="UP000708208">
    <property type="component" value="Unassembled WGS sequence"/>
</dbReference>
<accession>A0A8J2P1B5</accession>